<feature type="compositionally biased region" description="Low complexity" evidence="1">
    <location>
        <begin position="280"/>
        <end position="298"/>
    </location>
</feature>
<keyword evidence="4" id="KW-1185">Reference proteome</keyword>
<evidence type="ECO:0000256" key="2">
    <source>
        <dbReference type="SAM" id="SignalP"/>
    </source>
</evidence>
<dbReference type="Proteomes" id="UP000006906">
    <property type="component" value="Chromosome 7"/>
</dbReference>
<dbReference type="InParanoid" id="A0A2K3DIW2"/>
<feature type="region of interest" description="Disordered" evidence="1">
    <location>
        <begin position="25"/>
        <end position="93"/>
    </location>
</feature>
<feature type="compositionally biased region" description="Gly residues" evidence="1">
    <location>
        <begin position="245"/>
        <end position="259"/>
    </location>
</feature>
<evidence type="ECO:0000313" key="4">
    <source>
        <dbReference type="Proteomes" id="UP000006906"/>
    </source>
</evidence>
<evidence type="ECO:0000313" key="3">
    <source>
        <dbReference type="EMBL" id="PNW80474.1"/>
    </source>
</evidence>
<protein>
    <submittedName>
        <fullName evidence="3">Uncharacterized protein</fullName>
    </submittedName>
</protein>
<evidence type="ECO:0000256" key="1">
    <source>
        <dbReference type="SAM" id="MobiDB-lite"/>
    </source>
</evidence>
<dbReference type="SUPFAM" id="SSF81995">
    <property type="entry name" value="beta-sandwich domain of Sec23/24"/>
    <property type="match status" value="1"/>
</dbReference>
<dbReference type="EMBL" id="CM008968">
    <property type="protein sequence ID" value="PNW80474.1"/>
    <property type="molecule type" value="Genomic_DNA"/>
</dbReference>
<feature type="compositionally biased region" description="Low complexity" evidence="1">
    <location>
        <begin position="25"/>
        <end position="42"/>
    </location>
</feature>
<dbReference type="AlphaFoldDB" id="A0A2K3DIW2"/>
<feature type="compositionally biased region" description="Gly residues" evidence="1">
    <location>
        <begin position="597"/>
        <end position="607"/>
    </location>
</feature>
<proteinExistence type="predicted"/>
<feature type="region of interest" description="Disordered" evidence="1">
    <location>
        <begin position="126"/>
        <end position="207"/>
    </location>
</feature>
<dbReference type="ExpressionAtlas" id="A0A2K3DIW2">
    <property type="expression patterns" value="baseline and differential"/>
</dbReference>
<dbReference type="KEGG" id="cre:CHLRE_07g319002v5"/>
<name>A0A2K3DIW2_CHLRE</name>
<dbReference type="PANTHER" id="PTHR40903">
    <property type="entry name" value="GLYCINE-RICH CELL WALL STRUCTURAL PROTEIN 1-LIKE"/>
    <property type="match status" value="1"/>
</dbReference>
<organism evidence="3 4">
    <name type="scientific">Chlamydomonas reinhardtii</name>
    <name type="common">Chlamydomonas smithii</name>
    <dbReference type="NCBI Taxonomy" id="3055"/>
    <lineage>
        <taxon>Eukaryota</taxon>
        <taxon>Viridiplantae</taxon>
        <taxon>Chlorophyta</taxon>
        <taxon>core chlorophytes</taxon>
        <taxon>Chlorophyceae</taxon>
        <taxon>CS clade</taxon>
        <taxon>Chlamydomonadales</taxon>
        <taxon>Chlamydomonadaceae</taxon>
        <taxon>Chlamydomonas</taxon>
    </lineage>
</organism>
<feature type="chain" id="PRO_5014350594" evidence="2">
    <location>
        <begin position="22"/>
        <end position="621"/>
    </location>
</feature>
<dbReference type="PANTHER" id="PTHR40903:SF1">
    <property type="entry name" value="HYPHALLY REGULATED CELL WALL PROTEIN 3"/>
    <property type="match status" value="1"/>
</dbReference>
<feature type="compositionally biased region" description="Acidic residues" evidence="1">
    <location>
        <begin position="126"/>
        <end position="135"/>
    </location>
</feature>
<reference evidence="3 4" key="1">
    <citation type="journal article" date="2007" name="Science">
        <title>The Chlamydomonas genome reveals the evolution of key animal and plant functions.</title>
        <authorList>
            <person name="Merchant S.S."/>
            <person name="Prochnik S.E."/>
            <person name="Vallon O."/>
            <person name="Harris E.H."/>
            <person name="Karpowicz S.J."/>
            <person name="Witman G.B."/>
            <person name="Terry A."/>
            <person name="Salamov A."/>
            <person name="Fritz-Laylin L.K."/>
            <person name="Marechal-Drouard L."/>
            <person name="Marshall W.F."/>
            <person name="Qu L.H."/>
            <person name="Nelson D.R."/>
            <person name="Sanderfoot A.A."/>
            <person name="Spalding M.H."/>
            <person name="Kapitonov V.V."/>
            <person name="Ren Q."/>
            <person name="Ferris P."/>
            <person name="Lindquist E."/>
            <person name="Shapiro H."/>
            <person name="Lucas S.M."/>
            <person name="Grimwood J."/>
            <person name="Schmutz J."/>
            <person name="Cardol P."/>
            <person name="Cerutti H."/>
            <person name="Chanfreau G."/>
            <person name="Chen C.L."/>
            <person name="Cognat V."/>
            <person name="Croft M.T."/>
            <person name="Dent R."/>
            <person name="Dutcher S."/>
            <person name="Fernandez E."/>
            <person name="Fukuzawa H."/>
            <person name="Gonzalez-Ballester D."/>
            <person name="Gonzalez-Halphen D."/>
            <person name="Hallmann A."/>
            <person name="Hanikenne M."/>
            <person name="Hippler M."/>
            <person name="Inwood W."/>
            <person name="Jabbari K."/>
            <person name="Kalanon M."/>
            <person name="Kuras R."/>
            <person name="Lefebvre P.A."/>
            <person name="Lemaire S.D."/>
            <person name="Lobanov A.V."/>
            <person name="Lohr M."/>
            <person name="Manuell A."/>
            <person name="Meier I."/>
            <person name="Mets L."/>
            <person name="Mittag M."/>
            <person name="Mittelmeier T."/>
            <person name="Moroney J.V."/>
            <person name="Moseley J."/>
            <person name="Napoli C."/>
            <person name="Nedelcu A.M."/>
            <person name="Niyogi K."/>
            <person name="Novoselov S.V."/>
            <person name="Paulsen I.T."/>
            <person name="Pazour G."/>
            <person name="Purton S."/>
            <person name="Ral J.P."/>
            <person name="Riano-Pachon D.M."/>
            <person name="Riekhof W."/>
            <person name="Rymarquis L."/>
            <person name="Schroda M."/>
            <person name="Stern D."/>
            <person name="Umen J."/>
            <person name="Willows R."/>
            <person name="Wilson N."/>
            <person name="Zimmer S.L."/>
            <person name="Allmer J."/>
            <person name="Balk J."/>
            <person name="Bisova K."/>
            <person name="Chen C.J."/>
            <person name="Elias M."/>
            <person name="Gendler K."/>
            <person name="Hauser C."/>
            <person name="Lamb M.R."/>
            <person name="Ledford H."/>
            <person name="Long J.C."/>
            <person name="Minagawa J."/>
            <person name="Page M.D."/>
            <person name="Pan J."/>
            <person name="Pootakham W."/>
            <person name="Roje S."/>
            <person name="Rose A."/>
            <person name="Stahlberg E."/>
            <person name="Terauchi A.M."/>
            <person name="Yang P."/>
            <person name="Ball S."/>
            <person name="Bowler C."/>
            <person name="Dieckmann C.L."/>
            <person name="Gladyshev V.N."/>
            <person name="Green P."/>
            <person name="Jorgensen R."/>
            <person name="Mayfield S."/>
            <person name="Mueller-Roeber B."/>
            <person name="Rajamani S."/>
            <person name="Sayre R.T."/>
            <person name="Brokstein P."/>
            <person name="Dubchak I."/>
            <person name="Goodstein D."/>
            <person name="Hornick L."/>
            <person name="Huang Y.W."/>
            <person name="Jhaveri J."/>
            <person name="Luo Y."/>
            <person name="Martinez D."/>
            <person name="Ngau W.C."/>
            <person name="Otillar B."/>
            <person name="Poliakov A."/>
            <person name="Porter A."/>
            <person name="Szajkowski L."/>
            <person name="Werner G."/>
            <person name="Zhou K."/>
            <person name="Grigoriev I.V."/>
            <person name="Rokhsar D.S."/>
            <person name="Grossman A.R."/>
        </authorList>
    </citation>
    <scope>NUCLEOTIDE SEQUENCE [LARGE SCALE GENOMIC DNA]</scope>
    <source>
        <strain evidence="4">CC-503</strain>
    </source>
</reference>
<dbReference type="Gramene" id="PNW80474">
    <property type="protein sequence ID" value="PNW80474"/>
    <property type="gene ID" value="CHLRE_07g319002v5"/>
</dbReference>
<gene>
    <name evidence="3" type="ORF">CHLRE_07g319002v5</name>
</gene>
<feature type="compositionally biased region" description="Gly residues" evidence="1">
    <location>
        <begin position="78"/>
        <end position="87"/>
    </location>
</feature>
<feature type="signal peptide" evidence="2">
    <location>
        <begin position="1"/>
        <end position="21"/>
    </location>
</feature>
<dbReference type="STRING" id="3055.A0A2K3DIW2"/>
<feature type="region of interest" description="Disordered" evidence="1">
    <location>
        <begin position="597"/>
        <end position="621"/>
    </location>
</feature>
<sequence>MLQLLLLLLLLPLGPHRQSLAVAGAPAGAGTNSTGTASTVSGSTGGGSGVHLSAHAAPAADAHTSAGAGASEAAGSATGSGGGGGQAPGTAEGDDDLALWNAAFDALLQQLAALEALAPLPLEGEEGQAGEEGEEGGGGAAGRQQQQRQEEGGAAGGSVAASAALGNGPAASAAPAAAAPAYGGDGSGGGGSSTLDGATADGHGSDYDDGGWSQELVAGMADDLLTRMSDLWVAVAPEVAAPPADGGGGSSSSSGGGDGWSELAGLQEFASLLALLEQHQQQQGQQQQGQVPLGQPQPQQQPQPQPQPQGQQPGHGRRRLHQTGPVGSGNYANAFRLVFGNFFDLVGGAGRYLATLAAEANLLLLNLPWIRDLAYLATAPLDNLVNSNPLPLPQSNAQLRALLVTALNAYCTPEVTTPPALLLGSYKGPTLSLAIQPAVCPVQVDLETGKRSIQWDACTPARLSITLTPATYTGKYYSAGRYAGKACRYSRVLGTDVTLRLGGGSTATTLRSSARQLDIVPVLNQFFFRGLFSAFVADNIATRNITGGPVLQASSVAAPAPGAGTNGAVVFRTPAAAAAAAAAGAAGGSGLQGGGGGVGGGAGGGVSSAGEEVPTLYKASG</sequence>
<dbReference type="GeneID" id="66053974"/>
<feature type="region of interest" description="Disordered" evidence="1">
    <location>
        <begin position="280"/>
        <end position="325"/>
    </location>
</feature>
<dbReference type="OrthoDB" id="547420at2759"/>
<accession>A0A2K3DIW2</accession>
<dbReference type="RefSeq" id="XP_042922505.1">
    <property type="nucleotide sequence ID" value="XM_043063938.1"/>
</dbReference>
<feature type="region of interest" description="Disordered" evidence="1">
    <location>
        <begin position="240"/>
        <end position="261"/>
    </location>
</feature>
<feature type="compositionally biased region" description="Low complexity" evidence="1">
    <location>
        <begin position="157"/>
        <end position="182"/>
    </location>
</feature>
<keyword evidence="2" id="KW-0732">Signal</keyword>
<feature type="compositionally biased region" description="Gly residues" evidence="1">
    <location>
        <begin position="183"/>
        <end position="192"/>
    </location>
</feature>
<feature type="compositionally biased region" description="Low complexity" evidence="1">
    <location>
        <begin position="50"/>
        <end position="77"/>
    </location>
</feature>